<evidence type="ECO:0000313" key="5">
    <source>
        <dbReference type="EMBL" id="MFD2547136.1"/>
    </source>
</evidence>
<dbReference type="PANTHER" id="PTHR43280:SF32">
    <property type="entry name" value="TRANSCRIPTIONAL REGULATORY PROTEIN"/>
    <property type="match status" value="1"/>
</dbReference>
<comment type="caution">
    <text evidence="5">The sequence shown here is derived from an EMBL/GenBank/DDBJ whole genome shotgun (WGS) entry which is preliminary data.</text>
</comment>
<dbReference type="RefSeq" id="WP_380901602.1">
    <property type="nucleotide sequence ID" value="NZ_JBHUEG010000007.1"/>
</dbReference>
<evidence type="ECO:0000256" key="2">
    <source>
        <dbReference type="ARBA" id="ARBA00023125"/>
    </source>
</evidence>
<proteinExistence type="predicted"/>
<keyword evidence="1" id="KW-0805">Transcription regulation</keyword>
<keyword evidence="6" id="KW-1185">Reference proteome</keyword>
<dbReference type="Pfam" id="PF12833">
    <property type="entry name" value="HTH_18"/>
    <property type="match status" value="1"/>
</dbReference>
<gene>
    <name evidence="5" type="ORF">ACFSR5_05690</name>
</gene>
<dbReference type="PROSITE" id="PS01124">
    <property type="entry name" value="HTH_ARAC_FAMILY_2"/>
    <property type="match status" value="1"/>
</dbReference>
<evidence type="ECO:0000313" key="6">
    <source>
        <dbReference type="Proteomes" id="UP001597545"/>
    </source>
</evidence>
<evidence type="ECO:0000256" key="1">
    <source>
        <dbReference type="ARBA" id="ARBA00023015"/>
    </source>
</evidence>
<keyword evidence="2" id="KW-0238">DNA-binding</keyword>
<feature type="domain" description="HTH araC/xylS-type" evidence="4">
    <location>
        <begin position="165"/>
        <end position="263"/>
    </location>
</feature>
<reference evidence="6" key="1">
    <citation type="journal article" date="2019" name="Int. J. Syst. Evol. Microbiol.">
        <title>The Global Catalogue of Microorganisms (GCM) 10K type strain sequencing project: providing services to taxonomists for standard genome sequencing and annotation.</title>
        <authorList>
            <consortium name="The Broad Institute Genomics Platform"/>
            <consortium name="The Broad Institute Genome Sequencing Center for Infectious Disease"/>
            <person name="Wu L."/>
            <person name="Ma J."/>
        </authorList>
    </citation>
    <scope>NUCLEOTIDE SEQUENCE [LARGE SCALE GENOMIC DNA]</scope>
    <source>
        <strain evidence="6">KCTC 42662</strain>
    </source>
</reference>
<accession>A0ABW5KDU8</accession>
<evidence type="ECO:0000256" key="3">
    <source>
        <dbReference type="ARBA" id="ARBA00023163"/>
    </source>
</evidence>
<keyword evidence="3" id="KW-0804">Transcription</keyword>
<dbReference type="SUPFAM" id="SSF51215">
    <property type="entry name" value="Regulatory protein AraC"/>
    <property type="match status" value="1"/>
</dbReference>
<name>A0ABW5KDU8_9SPHI</name>
<dbReference type="InterPro" id="IPR009057">
    <property type="entry name" value="Homeodomain-like_sf"/>
</dbReference>
<dbReference type="SUPFAM" id="SSF46689">
    <property type="entry name" value="Homeodomain-like"/>
    <property type="match status" value="1"/>
</dbReference>
<protein>
    <submittedName>
        <fullName evidence="5">Helix-turn-helix domain-containing protein</fullName>
    </submittedName>
</protein>
<dbReference type="InterPro" id="IPR018060">
    <property type="entry name" value="HTH_AraC"/>
</dbReference>
<dbReference type="SMART" id="SM00342">
    <property type="entry name" value="HTH_ARAC"/>
    <property type="match status" value="1"/>
</dbReference>
<sequence>MHTMSLTIHRLWGTMSERQQLPLYRVFIIRQGEGNLIIDTTTYVASEGMIFFTTPYQFVDGHWSTSTLNVMEITFHGDYYCIEYHKEEVACNGVLFNAMYMTPFVSVTERKREEIDYVLHFLEEALANRDRDTVKRSYLQLFLALCAAEKLQTTPYTKRIPDDMARFQHLLEEHFRSFRKTADYAQMLHMAADTLNRKCKRIFGKSATQLIDERLILEAKKKLHLTTDTIKEIAGALNFQDEYYFSRYFKKQVGVSPRTFREHTGISKVAFTSPLSS</sequence>
<dbReference type="EMBL" id="JBHULR010000003">
    <property type="protein sequence ID" value="MFD2547136.1"/>
    <property type="molecule type" value="Genomic_DNA"/>
</dbReference>
<dbReference type="Proteomes" id="UP001597545">
    <property type="component" value="Unassembled WGS sequence"/>
</dbReference>
<dbReference type="Gene3D" id="1.10.10.60">
    <property type="entry name" value="Homeodomain-like"/>
    <property type="match status" value="1"/>
</dbReference>
<dbReference type="InterPro" id="IPR037923">
    <property type="entry name" value="HTH-like"/>
</dbReference>
<organism evidence="5 6">
    <name type="scientific">Sphingobacterium suaedae</name>
    <dbReference type="NCBI Taxonomy" id="1686402"/>
    <lineage>
        <taxon>Bacteria</taxon>
        <taxon>Pseudomonadati</taxon>
        <taxon>Bacteroidota</taxon>
        <taxon>Sphingobacteriia</taxon>
        <taxon>Sphingobacteriales</taxon>
        <taxon>Sphingobacteriaceae</taxon>
        <taxon>Sphingobacterium</taxon>
    </lineage>
</organism>
<dbReference type="PANTHER" id="PTHR43280">
    <property type="entry name" value="ARAC-FAMILY TRANSCRIPTIONAL REGULATOR"/>
    <property type="match status" value="1"/>
</dbReference>
<evidence type="ECO:0000259" key="4">
    <source>
        <dbReference type="PROSITE" id="PS01124"/>
    </source>
</evidence>